<comment type="subcellular location">
    <subcellularLocation>
        <location evidence="17">Cytoplasm</location>
    </subcellularLocation>
</comment>
<evidence type="ECO:0000256" key="3">
    <source>
        <dbReference type="ARBA" id="ARBA00004661"/>
    </source>
</evidence>
<keyword evidence="11 17" id="KW-0520">NAD</keyword>
<dbReference type="InterPro" id="IPR050071">
    <property type="entry name" value="Dehydroquinate_synthase"/>
</dbReference>
<evidence type="ECO:0000259" key="19">
    <source>
        <dbReference type="Pfam" id="PF24621"/>
    </source>
</evidence>
<keyword evidence="12 17" id="KW-0057">Aromatic amino acid biosynthesis</keyword>
<comment type="pathway">
    <text evidence="3 17">Metabolic intermediate biosynthesis; chorismate biosynthesis; chorismate from D-erythrose 4-phosphate and phosphoenolpyruvate: step 2/7.</text>
</comment>
<dbReference type="CDD" id="cd08195">
    <property type="entry name" value="DHQS"/>
    <property type="match status" value="1"/>
</dbReference>
<keyword evidence="17" id="KW-0170">Cobalt</keyword>
<feature type="domain" description="3-dehydroquinate synthase N-terminal" evidence="18">
    <location>
        <begin position="241"/>
        <end position="353"/>
    </location>
</feature>
<evidence type="ECO:0000256" key="16">
    <source>
        <dbReference type="HAMAP-Rule" id="MF_00109"/>
    </source>
</evidence>
<dbReference type="InterPro" id="IPR056179">
    <property type="entry name" value="DHQS_C"/>
</dbReference>
<evidence type="ECO:0000256" key="6">
    <source>
        <dbReference type="ARBA" id="ARBA00022605"/>
    </source>
</evidence>
<evidence type="ECO:0000256" key="7">
    <source>
        <dbReference type="ARBA" id="ARBA00022679"/>
    </source>
</evidence>
<reference evidence="20 21" key="1">
    <citation type="submission" date="2018-11" db="EMBL/GenBank/DDBJ databases">
        <title>Multidrug-resistant genes are associated with an 42-kb island TGI1 carrying a complex class 1 integron in a Trueperella pyogenes.</title>
        <authorList>
            <person name="Dong W."/>
        </authorList>
    </citation>
    <scope>NUCLEOTIDE SEQUENCE [LARGE SCALE GENOMIC DNA]</scope>
    <source>
        <strain evidence="20 21">TP4</strain>
    </source>
</reference>
<protein>
    <recommendedName>
        <fullName evidence="16 17">Multifunctional fusion protein</fullName>
    </recommendedName>
    <domain>
        <recommendedName>
            <fullName evidence="16">Shikimate kinase</fullName>
            <shortName evidence="16">SK</shortName>
            <ecNumber evidence="16">2.7.1.71</ecNumber>
        </recommendedName>
    </domain>
    <domain>
        <recommendedName>
            <fullName evidence="17">3-dehydroquinate synthase</fullName>
            <shortName evidence="17">DHQS</shortName>
            <ecNumber evidence="17">4.2.3.4</ecNumber>
        </recommendedName>
    </domain>
</protein>
<dbReference type="PRINTS" id="PR01100">
    <property type="entry name" value="SHIKIMTKNASE"/>
</dbReference>
<dbReference type="InterPro" id="IPR031322">
    <property type="entry name" value="Shikimate/glucono_kinase"/>
</dbReference>
<evidence type="ECO:0000256" key="13">
    <source>
        <dbReference type="ARBA" id="ARBA00023239"/>
    </source>
</evidence>
<dbReference type="GO" id="GO:0008652">
    <property type="term" value="P:amino acid biosynthetic process"/>
    <property type="evidence" value="ECO:0007669"/>
    <property type="project" value="UniProtKB-KW"/>
</dbReference>
<evidence type="ECO:0000256" key="14">
    <source>
        <dbReference type="ARBA" id="ARBA00023268"/>
    </source>
</evidence>
<dbReference type="EC" id="2.7.1.71" evidence="16"/>
<comment type="similarity">
    <text evidence="16">Belongs to the shikimate kinase family.</text>
</comment>
<feature type="binding site" evidence="17">
    <location>
        <position position="316"/>
    </location>
    <ligand>
        <name>NAD(+)</name>
        <dbReference type="ChEBI" id="CHEBI:57540"/>
    </ligand>
</feature>
<keyword evidence="10 16" id="KW-0067">ATP-binding</keyword>
<dbReference type="InterPro" id="IPR000623">
    <property type="entry name" value="Shikimate_kinase/TSH1"/>
</dbReference>
<feature type="binding site" evidence="17">
    <location>
        <begin position="279"/>
        <end position="283"/>
    </location>
    <ligand>
        <name>NAD(+)</name>
        <dbReference type="ChEBI" id="CHEBI:57540"/>
    </ligand>
</feature>
<dbReference type="EMBL" id="CP033905">
    <property type="protein sequence ID" value="AZR06042.1"/>
    <property type="molecule type" value="Genomic_DNA"/>
</dbReference>
<feature type="domain" description="3-dehydroquinate synthase C-terminal" evidence="19">
    <location>
        <begin position="355"/>
        <end position="495"/>
    </location>
</feature>
<evidence type="ECO:0000259" key="18">
    <source>
        <dbReference type="Pfam" id="PF01761"/>
    </source>
</evidence>
<keyword evidence="8 17" id="KW-0547">Nucleotide-binding</keyword>
<feature type="binding site" evidence="16">
    <location>
        <position position="164"/>
    </location>
    <ligand>
        <name>ATP</name>
        <dbReference type="ChEBI" id="CHEBI:30616"/>
    </ligand>
</feature>
<dbReference type="Gene3D" id="3.40.50.300">
    <property type="entry name" value="P-loop containing nucleotide triphosphate hydrolases"/>
    <property type="match status" value="1"/>
</dbReference>
<feature type="binding site" evidence="17">
    <location>
        <position position="435"/>
    </location>
    <ligand>
        <name>Zn(2+)</name>
        <dbReference type="ChEBI" id="CHEBI:29105"/>
    </ligand>
</feature>
<evidence type="ECO:0000313" key="20">
    <source>
        <dbReference type="EMBL" id="AZR06042.1"/>
    </source>
</evidence>
<comment type="subunit">
    <text evidence="16">Monomer.</text>
</comment>
<dbReference type="GO" id="GO:0003856">
    <property type="term" value="F:3-dehydroquinate synthase activity"/>
    <property type="evidence" value="ECO:0007669"/>
    <property type="project" value="UniProtKB-UniRule"/>
</dbReference>
<comment type="function">
    <text evidence="17">Catalyzes the conversion of 3-deoxy-D-arabino-heptulosonate 7-phosphate (DAHP) to dehydroquinate (DHQ).</text>
</comment>
<evidence type="ECO:0000256" key="15">
    <source>
        <dbReference type="ARBA" id="ARBA00048567"/>
    </source>
</evidence>
<comment type="cofactor">
    <cofactor evidence="16">
        <name>Mg(2+)</name>
        <dbReference type="ChEBI" id="CHEBI:18420"/>
    </cofactor>
    <text evidence="16">Binds 1 Mg(2+) ion per subunit.</text>
</comment>
<dbReference type="HAMAP" id="MF_00109">
    <property type="entry name" value="Shikimate_kinase"/>
    <property type="match status" value="1"/>
</dbReference>
<keyword evidence="5 17" id="KW-0963">Cytoplasm</keyword>
<dbReference type="EC" id="4.2.3.4" evidence="17"/>
<feature type="binding site" evidence="16">
    <location>
        <position position="91"/>
    </location>
    <ligand>
        <name>substrate</name>
    </ligand>
</feature>
<dbReference type="Pfam" id="PF24621">
    <property type="entry name" value="DHQS_C"/>
    <property type="match status" value="1"/>
</dbReference>
<dbReference type="CDD" id="cd00464">
    <property type="entry name" value="SK"/>
    <property type="match status" value="1"/>
</dbReference>
<gene>
    <name evidence="17 20" type="primary">aroB</name>
    <name evidence="16" type="synonym">aroK</name>
    <name evidence="20" type="ORF">EBQ10_01175</name>
</gene>
<comment type="caution">
    <text evidence="17">Lacks conserved residue(s) required for the propagation of feature annotation.</text>
</comment>
<evidence type="ECO:0000256" key="10">
    <source>
        <dbReference type="ARBA" id="ARBA00022840"/>
    </source>
</evidence>
<evidence type="ECO:0000256" key="12">
    <source>
        <dbReference type="ARBA" id="ARBA00023141"/>
    </source>
</evidence>
<dbReference type="GO" id="GO:0000287">
    <property type="term" value="F:magnesium ion binding"/>
    <property type="evidence" value="ECO:0007669"/>
    <property type="project" value="UniProtKB-UniRule"/>
</dbReference>
<dbReference type="PANTHER" id="PTHR43622:SF7">
    <property type="entry name" value="3-DEHYDROQUINATE SYNTHASE, CHLOROPLASTIC"/>
    <property type="match status" value="1"/>
</dbReference>
<dbReference type="RefSeq" id="WP_108725842.1">
    <property type="nucleotide sequence ID" value="NZ_CP029001.1"/>
</dbReference>
<comment type="cofactor">
    <cofactor evidence="17">
        <name>Co(2+)</name>
        <dbReference type="ChEBI" id="CHEBI:48828"/>
    </cofactor>
    <cofactor evidence="17">
        <name>Zn(2+)</name>
        <dbReference type="ChEBI" id="CHEBI:29105"/>
    </cofactor>
    <text evidence="17">Binds 1 divalent metal cation per subunit. Can use either Co(2+) or Zn(2+).</text>
</comment>
<feature type="binding site" evidence="17">
    <location>
        <position position="419"/>
    </location>
    <ligand>
        <name>Zn(2+)</name>
        <dbReference type="ChEBI" id="CHEBI:29105"/>
    </ligand>
</feature>
<feature type="binding site" evidence="17">
    <location>
        <position position="325"/>
    </location>
    <ligand>
        <name>NAD(+)</name>
        <dbReference type="ChEBI" id="CHEBI:57540"/>
    </ligand>
</feature>
<comment type="cofactor">
    <cofactor evidence="2 17">
        <name>NAD(+)</name>
        <dbReference type="ChEBI" id="CHEBI:57540"/>
    </cofactor>
</comment>
<dbReference type="GO" id="GO:0009423">
    <property type="term" value="P:chorismate biosynthetic process"/>
    <property type="evidence" value="ECO:0007669"/>
    <property type="project" value="UniProtKB-UniRule"/>
</dbReference>
<evidence type="ECO:0000256" key="11">
    <source>
        <dbReference type="ARBA" id="ARBA00023027"/>
    </source>
</evidence>
<keyword evidence="14" id="KW-0511">Multifunctional enzyme</keyword>
<keyword evidence="9 16" id="KW-0418">Kinase</keyword>
<feature type="binding site" evidence="16">
    <location>
        <position position="69"/>
    </location>
    <ligand>
        <name>substrate</name>
    </ligand>
</feature>
<dbReference type="InterPro" id="IPR023000">
    <property type="entry name" value="Shikimate_kinase_CS"/>
</dbReference>
<accession>A0A3S9QJ69</accession>
<keyword evidence="17" id="KW-0479">Metal-binding</keyword>
<proteinExistence type="inferred from homology"/>
<evidence type="ECO:0000256" key="4">
    <source>
        <dbReference type="ARBA" id="ARBA00004842"/>
    </source>
</evidence>
<dbReference type="Pfam" id="PF01202">
    <property type="entry name" value="SKI"/>
    <property type="match status" value="1"/>
</dbReference>
<feature type="binding site" evidence="16">
    <location>
        <position position="147"/>
    </location>
    <ligand>
        <name>substrate</name>
    </ligand>
</feature>
<feature type="binding site" evidence="16">
    <location>
        <begin position="23"/>
        <end position="28"/>
    </location>
    <ligand>
        <name>ATP</name>
        <dbReference type="ChEBI" id="CHEBI:30616"/>
    </ligand>
</feature>
<feature type="binding site" evidence="16">
    <location>
        <position position="27"/>
    </location>
    <ligand>
        <name>Mg(2+)</name>
        <dbReference type="ChEBI" id="CHEBI:18420"/>
    </ligand>
</feature>
<comment type="pathway">
    <text evidence="4 16">Metabolic intermediate biosynthesis; chorismate biosynthesis; chorismate from D-erythrose 4-phosphate and phosphoenolpyruvate: step 5/7.</text>
</comment>
<feature type="binding site" evidence="16">
    <location>
        <position position="129"/>
    </location>
    <ligand>
        <name>ATP</name>
        <dbReference type="ChEBI" id="CHEBI:30616"/>
    </ligand>
</feature>
<dbReference type="PANTHER" id="PTHR43622">
    <property type="entry name" value="3-DEHYDROQUINATE SYNTHASE"/>
    <property type="match status" value="1"/>
</dbReference>
<dbReference type="GO" id="GO:0005524">
    <property type="term" value="F:ATP binding"/>
    <property type="evidence" value="ECO:0007669"/>
    <property type="project" value="UniProtKB-UniRule"/>
</dbReference>
<dbReference type="GO" id="GO:0004765">
    <property type="term" value="F:shikimate kinase activity"/>
    <property type="evidence" value="ECO:0007669"/>
    <property type="project" value="UniProtKB-UniRule"/>
</dbReference>
<feature type="binding site" evidence="16">
    <location>
        <position position="45"/>
    </location>
    <ligand>
        <name>substrate</name>
    </ligand>
</feature>
<name>A0A3S9QJ69_9ACTO</name>
<dbReference type="NCBIfam" id="TIGR01357">
    <property type="entry name" value="aroB"/>
    <property type="match status" value="1"/>
</dbReference>
<keyword evidence="13 17" id="KW-0456">Lyase</keyword>
<comment type="similarity">
    <text evidence="17">Belongs to the sugar phosphate cyclases superfamily. Dehydroquinate synthase family.</text>
</comment>
<evidence type="ECO:0000256" key="1">
    <source>
        <dbReference type="ARBA" id="ARBA00001393"/>
    </source>
</evidence>
<keyword evidence="7 16" id="KW-0808">Transferase</keyword>
<evidence type="ECO:0000256" key="17">
    <source>
        <dbReference type="HAMAP-Rule" id="MF_00110"/>
    </source>
</evidence>
<evidence type="ECO:0000256" key="5">
    <source>
        <dbReference type="ARBA" id="ARBA00022490"/>
    </source>
</evidence>
<dbReference type="InterPro" id="IPR016037">
    <property type="entry name" value="DHQ_synth_AroB"/>
</dbReference>
<dbReference type="SUPFAM" id="SSF52540">
    <property type="entry name" value="P-loop containing nucleoside triphosphate hydrolases"/>
    <property type="match status" value="1"/>
</dbReference>
<dbReference type="SUPFAM" id="SSF56796">
    <property type="entry name" value="Dehydroquinate synthase-like"/>
    <property type="match status" value="1"/>
</dbReference>
<evidence type="ECO:0000256" key="2">
    <source>
        <dbReference type="ARBA" id="ARBA00001911"/>
    </source>
</evidence>
<evidence type="ECO:0000313" key="21">
    <source>
        <dbReference type="Proteomes" id="UP000275951"/>
    </source>
</evidence>
<comment type="catalytic activity">
    <reaction evidence="1 17">
        <text>7-phospho-2-dehydro-3-deoxy-D-arabino-heptonate = 3-dehydroquinate + phosphate</text>
        <dbReference type="Rhea" id="RHEA:21968"/>
        <dbReference type="ChEBI" id="CHEBI:32364"/>
        <dbReference type="ChEBI" id="CHEBI:43474"/>
        <dbReference type="ChEBI" id="CHEBI:58394"/>
        <dbReference type="EC" id="4.2.3.4"/>
    </reaction>
</comment>
<keyword evidence="16" id="KW-0460">Magnesium</keyword>
<organism evidence="20 21">
    <name type="scientific">Trueperella pyogenes</name>
    <dbReference type="NCBI Taxonomy" id="1661"/>
    <lineage>
        <taxon>Bacteria</taxon>
        <taxon>Bacillati</taxon>
        <taxon>Actinomycetota</taxon>
        <taxon>Actinomycetes</taxon>
        <taxon>Actinomycetales</taxon>
        <taxon>Actinomycetaceae</taxon>
        <taxon>Trueperella</taxon>
    </lineage>
</organism>
<comment type="catalytic activity">
    <reaction evidence="15 16">
        <text>shikimate + ATP = 3-phosphoshikimate + ADP + H(+)</text>
        <dbReference type="Rhea" id="RHEA:13121"/>
        <dbReference type="ChEBI" id="CHEBI:15378"/>
        <dbReference type="ChEBI" id="CHEBI:30616"/>
        <dbReference type="ChEBI" id="CHEBI:36208"/>
        <dbReference type="ChEBI" id="CHEBI:145989"/>
        <dbReference type="ChEBI" id="CHEBI:456216"/>
        <dbReference type="EC" id="2.7.1.71"/>
    </reaction>
</comment>
<dbReference type="InterPro" id="IPR027417">
    <property type="entry name" value="P-loop_NTPase"/>
</dbReference>
<feature type="binding site" evidence="17">
    <location>
        <position position="358"/>
    </location>
    <ligand>
        <name>Zn(2+)</name>
        <dbReference type="ChEBI" id="CHEBI:29105"/>
    </ligand>
</feature>
<dbReference type="UniPathway" id="UPA00053">
    <property type="reaction ID" value="UER00085"/>
</dbReference>
<dbReference type="InterPro" id="IPR030960">
    <property type="entry name" value="DHQS/DOIS_N"/>
</dbReference>
<dbReference type="Pfam" id="PF01761">
    <property type="entry name" value="DHQ_synthase"/>
    <property type="match status" value="1"/>
</dbReference>
<dbReference type="Proteomes" id="UP000275951">
    <property type="component" value="Chromosome"/>
</dbReference>
<dbReference type="AlphaFoldDB" id="A0A3S9QJ69"/>
<comment type="function">
    <text evidence="16">Catalyzes the specific phosphorylation of the 3-hydroxyl group of shikimic acid using ATP as a cosubstrate.</text>
</comment>
<keyword evidence="17" id="KW-0862">Zinc</keyword>
<dbReference type="HAMAP" id="MF_00110">
    <property type="entry name" value="DHQ_synthase"/>
    <property type="match status" value="1"/>
</dbReference>
<dbReference type="Gene3D" id="3.40.50.1970">
    <property type="match status" value="1"/>
</dbReference>
<evidence type="ECO:0000256" key="8">
    <source>
        <dbReference type="ARBA" id="ARBA00022741"/>
    </source>
</evidence>
<dbReference type="GO" id="GO:0005737">
    <property type="term" value="C:cytoplasm"/>
    <property type="evidence" value="ECO:0007669"/>
    <property type="project" value="UniProtKB-SubCell"/>
</dbReference>
<dbReference type="Gene3D" id="1.20.1090.10">
    <property type="entry name" value="Dehydroquinate synthase-like - alpha domain"/>
    <property type="match status" value="1"/>
</dbReference>
<dbReference type="GO" id="GO:0009073">
    <property type="term" value="P:aromatic amino acid family biosynthetic process"/>
    <property type="evidence" value="ECO:0007669"/>
    <property type="project" value="UniProtKB-KW"/>
</dbReference>
<sequence>MVADDPRGSQVKGPRAIFIGMPGAGKSTVGRRVACALGVDFRDSDELVAAREGRSVSTIFAADGEGVFRELEADAIEWAIEEFDGVLALGGGAVLHPRTRKLLANQHVILIEATDEELTRRVSRSRTVRPLLRANPRQEIMRLRRQRSTLYHRVASYVVLSDARPVARVVEEVVDHLKAPYRRISVGASYDVVIGSALVSQIVKLAATKASALVVYSPDVERYAQPIITELKISDIPVARFIVPPGEQCKTSEVLLDGWRAAGAAHIGRDGVVIAVGGGATTDLGGFLAATWLRGVDVIHVPTTLLAMVDAAIGGKTGINTGHGKNLVGSFHPPYGVFCDLDALGTLDEAEIRAGMGEVAKCGMIADTEILRLIMEAENATDLAAARFELIARSVQVKADVVAADLRESGRREFLNYGHTLAHAIESASSYTVRHGEAVAIGCVFAAALAEAAGVAPAGIAAQHREILTKLGLPISYSGVSRGQLLGIMASDKKVRGSRLRFVVLSDLGSPQILQPEPDFLDVAFDEVGL</sequence>
<dbReference type="PROSITE" id="PS01128">
    <property type="entry name" value="SHIKIMATE_KINASE"/>
    <property type="match status" value="1"/>
</dbReference>
<evidence type="ECO:0000256" key="9">
    <source>
        <dbReference type="ARBA" id="ARBA00022777"/>
    </source>
</evidence>
<keyword evidence="6 17" id="KW-0028">Amino-acid biosynthesis</keyword>
<feature type="binding site" evidence="17">
    <location>
        <begin position="303"/>
        <end position="304"/>
    </location>
    <ligand>
        <name>NAD(+)</name>
        <dbReference type="ChEBI" id="CHEBI:57540"/>
    </ligand>
</feature>